<dbReference type="Proteomes" id="UP000646827">
    <property type="component" value="Unassembled WGS sequence"/>
</dbReference>
<keyword evidence="1" id="KW-0812">Transmembrane</keyword>
<feature type="transmembrane region" description="Helical" evidence="1">
    <location>
        <begin position="103"/>
        <end position="127"/>
    </location>
</feature>
<comment type="caution">
    <text evidence="2">The sequence shown here is derived from an EMBL/GenBank/DDBJ whole genome shotgun (WGS) entry which is preliminary data.</text>
</comment>
<evidence type="ECO:0000256" key="1">
    <source>
        <dbReference type="SAM" id="Phobius"/>
    </source>
</evidence>
<organism evidence="2 3">
    <name type="scientific">Circinella minor</name>
    <dbReference type="NCBI Taxonomy" id="1195481"/>
    <lineage>
        <taxon>Eukaryota</taxon>
        <taxon>Fungi</taxon>
        <taxon>Fungi incertae sedis</taxon>
        <taxon>Mucoromycota</taxon>
        <taxon>Mucoromycotina</taxon>
        <taxon>Mucoromycetes</taxon>
        <taxon>Mucorales</taxon>
        <taxon>Lichtheimiaceae</taxon>
        <taxon>Circinella</taxon>
    </lineage>
</organism>
<name>A0A8H7VIA8_9FUNG</name>
<feature type="transmembrane region" description="Helical" evidence="1">
    <location>
        <begin position="148"/>
        <end position="170"/>
    </location>
</feature>
<dbReference type="OrthoDB" id="3358048at2759"/>
<reference evidence="2 3" key="1">
    <citation type="submission" date="2020-12" db="EMBL/GenBank/DDBJ databases">
        <title>Metabolic potential, ecology and presence of endohyphal bacteria is reflected in genomic diversity of Mucoromycotina.</title>
        <authorList>
            <person name="Muszewska A."/>
            <person name="Okrasinska A."/>
            <person name="Steczkiewicz K."/>
            <person name="Drgas O."/>
            <person name="Orlowska M."/>
            <person name="Perlinska-Lenart U."/>
            <person name="Aleksandrzak-Piekarczyk T."/>
            <person name="Szatraj K."/>
            <person name="Zielenkiewicz U."/>
            <person name="Pilsyk S."/>
            <person name="Malc E."/>
            <person name="Mieczkowski P."/>
            <person name="Kruszewska J.S."/>
            <person name="Biernat P."/>
            <person name="Pawlowska J."/>
        </authorList>
    </citation>
    <scope>NUCLEOTIDE SEQUENCE [LARGE SCALE GENOMIC DNA]</scope>
    <source>
        <strain evidence="2 3">CBS 142.35</strain>
    </source>
</reference>
<keyword evidence="3" id="KW-1185">Reference proteome</keyword>
<feature type="transmembrane region" description="Helical" evidence="1">
    <location>
        <begin position="176"/>
        <end position="195"/>
    </location>
</feature>
<gene>
    <name evidence="2" type="ORF">INT45_009963</name>
</gene>
<feature type="non-terminal residue" evidence="2">
    <location>
        <position position="218"/>
    </location>
</feature>
<keyword evidence="1" id="KW-0472">Membrane</keyword>
<evidence type="ECO:0000313" key="2">
    <source>
        <dbReference type="EMBL" id="KAG2217538.1"/>
    </source>
</evidence>
<dbReference type="EMBL" id="JAEPRB010000291">
    <property type="protein sequence ID" value="KAG2217538.1"/>
    <property type="molecule type" value="Genomic_DNA"/>
</dbReference>
<dbReference type="AlphaFoldDB" id="A0A8H7VIA8"/>
<proteinExistence type="predicted"/>
<evidence type="ECO:0000313" key="3">
    <source>
        <dbReference type="Proteomes" id="UP000646827"/>
    </source>
</evidence>
<accession>A0A8H7VIA8</accession>
<keyword evidence="1" id="KW-1133">Transmembrane helix</keyword>
<sequence>YKPGTYLGKLAGYRFNEYRFNEYVITIIIIIYVEQEQLLNDLREQNEKSNLAIQRGIILIGVLVSTIYAIFFYDLATAKILSVPQIPVPLMKPIPSMIPVPEFAAMMSIISIYTSIYTFATACRLTGMEIIGKKSTSLSHHDGIRNHQVNILTTSLAALSGVISPCIALWDMASTIEIIFWSIPLFVLVLMMLGFRMMVQVEGKIDDLDKARYKYKGA</sequence>
<protein>
    <submittedName>
        <fullName evidence="2">Uncharacterized protein</fullName>
    </submittedName>
</protein>
<feature type="transmembrane region" description="Helical" evidence="1">
    <location>
        <begin position="56"/>
        <end position="83"/>
    </location>
</feature>